<comment type="caution">
    <text evidence="1">The sequence shown here is derived from an EMBL/GenBank/DDBJ whole genome shotgun (WGS) entry which is preliminary data.</text>
</comment>
<dbReference type="Pfam" id="PF09391">
    <property type="entry name" value="DUF2000"/>
    <property type="match status" value="1"/>
</dbReference>
<dbReference type="InterPro" id="IPR023476">
    <property type="entry name" value="Pep_tRNA_hydro_II_dom_sf"/>
</dbReference>
<dbReference type="InterPro" id="IPR018988">
    <property type="entry name" value="DUF2000"/>
</dbReference>
<dbReference type="RefSeq" id="WP_317330515.1">
    <property type="nucleotide sequence ID" value="NZ_JAWJZA010000046.1"/>
</dbReference>
<name>A0ABU3ZB70_9FIRM</name>
<dbReference type="EMBL" id="JAWJZB010000015">
    <property type="protein sequence ID" value="MDV5089150.1"/>
    <property type="molecule type" value="Genomic_DNA"/>
</dbReference>
<reference evidence="1 2" key="1">
    <citation type="submission" date="2023-10" db="EMBL/GenBank/DDBJ databases">
        <title>Veillonella sp. nov., isolated from a pig farm feces dump.</title>
        <authorList>
            <person name="Chang Y.-H."/>
        </authorList>
    </citation>
    <scope>NUCLEOTIDE SEQUENCE [LARGE SCALE GENOMIC DNA]</scope>
    <source>
        <strain evidence="1 2">YH-vei2233</strain>
    </source>
</reference>
<evidence type="ECO:0000313" key="1">
    <source>
        <dbReference type="EMBL" id="MDV5089150.1"/>
    </source>
</evidence>
<gene>
    <name evidence="1" type="ORF">RVY80_10010</name>
</gene>
<dbReference type="Gene3D" id="3.40.1490.10">
    <property type="entry name" value="Bit1"/>
    <property type="match status" value="1"/>
</dbReference>
<proteinExistence type="predicted"/>
<dbReference type="Proteomes" id="UP001272515">
    <property type="component" value="Unassembled WGS sequence"/>
</dbReference>
<sequence>MTFDTKIKVILRDDLEPWQELNVTAFLISGIAATQDIVGEPYIDANGVQYLPMSQQPIMIHTASADKLKEIMKSATEKGMAVSIYTHELFTTYNDEDNRAEIAKYKTDDLDLVGIGIRGKKNPLDRITKGVDMHR</sequence>
<accession>A0ABU3ZB70</accession>
<dbReference type="SUPFAM" id="SSF102462">
    <property type="entry name" value="Peptidyl-tRNA hydrolase II"/>
    <property type="match status" value="1"/>
</dbReference>
<keyword evidence="2" id="KW-1185">Reference proteome</keyword>
<evidence type="ECO:0000313" key="2">
    <source>
        <dbReference type="Proteomes" id="UP001272515"/>
    </source>
</evidence>
<protein>
    <submittedName>
        <fullName evidence="1">DUF2000 domain-containing protein</fullName>
    </submittedName>
</protein>
<organism evidence="1 2">
    <name type="scientific">Veillonella absiana</name>
    <dbReference type="NCBI Taxonomy" id="3079305"/>
    <lineage>
        <taxon>Bacteria</taxon>
        <taxon>Bacillati</taxon>
        <taxon>Bacillota</taxon>
        <taxon>Negativicutes</taxon>
        <taxon>Veillonellales</taxon>
        <taxon>Veillonellaceae</taxon>
        <taxon>Veillonella</taxon>
    </lineage>
</organism>